<evidence type="ECO:0000313" key="1">
    <source>
        <dbReference type="EMBL" id="ENH95676.1"/>
    </source>
</evidence>
<sequence>MNNKLKRELQKIEIPKQLHERAKMGVDKAKSERPKRKVKNPLVAAAVVSLLVIGSLFTSPIQAALEGIFEVSKYEESSKQESISFGSGISEIGVMGQEVYTSLKEMEETYNMNIPFPEKIWEINPQSNQDKFRVGVDGDGDFISYNFNLATEDKTHEQSFSIKATKSSEAKVNFHAETEDGTAINKDITINDTKAKLFGVDELAYSIYIEKNGWKFIITMVEKNDELRTEFTRENEKQLIELAESIQ</sequence>
<organism evidence="1 2">
    <name type="scientific">Gracilibacillus halophilus YIM-C55.5</name>
    <dbReference type="NCBI Taxonomy" id="1308866"/>
    <lineage>
        <taxon>Bacteria</taxon>
        <taxon>Bacillati</taxon>
        <taxon>Bacillota</taxon>
        <taxon>Bacilli</taxon>
        <taxon>Bacillales</taxon>
        <taxon>Bacillaceae</taxon>
        <taxon>Gracilibacillus</taxon>
    </lineage>
</organism>
<comment type="caution">
    <text evidence="1">The sequence shown here is derived from an EMBL/GenBank/DDBJ whole genome shotgun (WGS) entry which is preliminary data.</text>
</comment>
<name>N4WR28_9BACI</name>
<protein>
    <recommendedName>
        <fullName evidence="3">DUF4367 domain-containing protein</fullName>
    </recommendedName>
</protein>
<dbReference type="PATRIC" id="fig|1308866.3.peg.2992"/>
<gene>
    <name evidence="1" type="ORF">J416_14877</name>
</gene>
<dbReference type="AlphaFoldDB" id="N4WR28"/>
<proteinExistence type="predicted"/>
<keyword evidence="2" id="KW-1185">Reference proteome</keyword>
<dbReference type="Proteomes" id="UP000012283">
    <property type="component" value="Unassembled WGS sequence"/>
</dbReference>
<dbReference type="STRING" id="1308866.J416_14877"/>
<evidence type="ECO:0008006" key="3">
    <source>
        <dbReference type="Google" id="ProtNLM"/>
    </source>
</evidence>
<dbReference type="OrthoDB" id="2787767at2"/>
<evidence type="ECO:0000313" key="2">
    <source>
        <dbReference type="Proteomes" id="UP000012283"/>
    </source>
</evidence>
<dbReference type="eggNOG" id="ENOG50341CX">
    <property type="taxonomic scope" value="Bacteria"/>
</dbReference>
<dbReference type="EMBL" id="APML01000082">
    <property type="protein sequence ID" value="ENH95676.1"/>
    <property type="molecule type" value="Genomic_DNA"/>
</dbReference>
<accession>N4WR28</accession>
<dbReference type="RefSeq" id="WP_003474169.1">
    <property type="nucleotide sequence ID" value="NZ_APML01000082.1"/>
</dbReference>
<reference evidence="1 2" key="1">
    <citation type="submission" date="2013-03" db="EMBL/GenBank/DDBJ databases">
        <title>Draft genome sequence of Gracibacillus halophilus YIM-C55.5, a moderately halophilic and thermophilic organism from the Xiaochaidamu salt lake.</title>
        <authorList>
            <person name="Sugumar T."/>
            <person name="Polireddy D.R."/>
            <person name="Antony A."/>
            <person name="Madhava Y.R."/>
            <person name="Sivakumar N."/>
        </authorList>
    </citation>
    <scope>NUCLEOTIDE SEQUENCE [LARGE SCALE GENOMIC DNA]</scope>
    <source>
        <strain evidence="1 2">YIM-C55.5</strain>
    </source>
</reference>